<evidence type="ECO:0000259" key="7">
    <source>
        <dbReference type="PROSITE" id="PS50893"/>
    </source>
</evidence>
<feature type="coiled-coil region" evidence="4">
    <location>
        <begin position="209"/>
        <end position="236"/>
    </location>
</feature>
<dbReference type="InterPro" id="IPR027417">
    <property type="entry name" value="P-loop_NTPase"/>
</dbReference>
<dbReference type="EMBL" id="JH598412">
    <property type="status" value="NOT_ANNOTATED_CDS"/>
    <property type="molecule type" value="Genomic_DNA"/>
</dbReference>
<organism evidence="8 9">
    <name type="scientific">Hyaloperonospora arabidopsidis (strain Emoy2)</name>
    <name type="common">Downy mildew agent</name>
    <name type="synonym">Peronospora arabidopsidis</name>
    <dbReference type="NCBI Taxonomy" id="559515"/>
    <lineage>
        <taxon>Eukaryota</taxon>
        <taxon>Sar</taxon>
        <taxon>Stramenopiles</taxon>
        <taxon>Oomycota</taxon>
        <taxon>Peronosporomycetes</taxon>
        <taxon>Peronosporales</taxon>
        <taxon>Peronosporaceae</taxon>
        <taxon>Hyaloperonospora</taxon>
    </lineage>
</organism>
<evidence type="ECO:0000313" key="9">
    <source>
        <dbReference type="Proteomes" id="UP000011713"/>
    </source>
</evidence>
<dbReference type="SUPFAM" id="SSF52540">
    <property type="entry name" value="P-loop containing nucleoside triphosphate hydrolases"/>
    <property type="match status" value="2"/>
</dbReference>
<feature type="domain" description="ABC transporter" evidence="7">
    <location>
        <begin position="133"/>
        <end position="383"/>
    </location>
</feature>
<dbReference type="InterPro" id="IPR050611">
    <property type="entry name" value="ABCF"/>
</dbReference>
<dbReference type="Pfam" id="PF00005">
    <property type="entry name" value="ABC_tran"/>
    <property type="match status" value="2"/>
</dbReference>
<dbReference type="FunFam" id="3.40.50.300:FF:000104">
    <property type="entry name" value="ATP-binding cassette sub-family F member 3"/>
    <property type="match status" value="1"/>
</dbReference>
<dbReference type="AlphaFoldDB" id="M4BM80"/>
<dbReference type="Proteomes" id="UP000011713">
    <property type="component" value="Unassembled WGS sequence"/>
</dbReference>
<keyword evidence="4" id="KW-0175">Coiled coil</keyword>
<dbReference type="InterPro" id="IPR003593">
    <property type="entry name" value="AAA+_ATPase"/>
</dbReference>
<keyword evidence="9" id="KW-1185">Reference proteome</keyword>
<keyword evidence="2" id="KW-0547">Nucleotide-binding</keyword>
<dbReference type="InterPro" id="IPR017871">
    <property type="entry name" value="ABC_transporter-like_CS"/>
</dbReference>
<feature type="domain" description="ABC transporter" evidence="7">
    <location>
        <begin position="454"/>
        <end position="669"/>
    </location>
</feature>
<dbReference type="PANTHER" id="PTHR19211:SF15">
    <property type="entry name" value="ATP-BINDING CASSETTE SUB-FAMILY F MEMBER 2"/>
    <property type="match status" value="1"/>
</dbReference>
<dbReference type="PROSITE" id="PS50893">
    <property type="entry name" value="ABC_TRANSPORTER_2"/>
    <property type="match status" value="2"/>
</dbReference>
<dbReference type="HOGENOM" id="CLU_000604_36_6_1"/>
<dbReference type="FunCoup" id="M4BM80">
    <property type="interactions" value="385"/>
</dbReference>
<evidence type="ECO:0000256" key="2">
    <source>
        <dbReference type="ARBA" id="ARBA00022741"/>
    </source>
</evidence>
<proteinExistence type="predicted"/>
<dbReference type="eggNOG" id="KOG0927">
    <property type="taxonomic scope" value="Eukaryota"/>
</dbReference>
<sequence>MSTNYHFSQQQSRFYPIEVLSHRGFILSIICFSAYWLAVRATTQMSKRSVLRYNPLSSTSTIAAMAREKKEPRVKKERQGKKETRKKAAEDKKKADKAEALDSMSHADRLAEEGIIATCSHNVRSVHKNFKDINVLNFSITYFGKVLMEECDISLNYGRRYGLIGRNGSGKSTFMNVLGARGIPIPDSIDIYHLKHEIEASDMTALEAVLSVDEERSKLQAEADELSEQMTDESLAEEDSEVISDRLTDLYERLDDMDAATAEVRARQILSGLTFSDAMMDKKTKEFSGGWRMRIALARALFIQPTLLLLDEPTNHLDMEAVVWLEDYLSKWKKILLMISHSQEFMNEVCTNIIDLTNKKLEYYNGNYDTYIRTKSEKEENQMKRYNWEQDQIKHMKEYIAKFGHGSAKLARQAQSKEKTLAKMVRDGLTEKVEQESIGDFKFPNPEPLPPPVLMFQNVSFGYPNTPLLYSGVEMGLDLDSRVALVGANGTGKTTLLKLITGDLVPVAGNVRPHSKLRIARFSQHFVDVLDLTQTPLEYFRSLFQTKSMEEVRSYLGRYGITGDVQTQIMGQLSDGQKSRVVFAYMAQQNAHMLLLDEPTNHLDMESIDALARAINNFGGGMLLVSHDMRLISQVAKEIWLVENQSIKVYQGEISDFKMRVRKQLKLADKPVVSVGE</sequence>
<dbReference type="InterPro" id="IPR003439">
    <property type="entry name" value="ABC_transporter-like_ATP-bd"/>
</dbReference>
<dbReference type="FunFam" id="3.40.50.300:FF:001438">
    <property type="entry name" value="ATP-binding cassette sub-family F member 3"/>
    <property type="match status" value="1"/>
</dbReference>
<evidence type="ECO:0000256" key="6">
    <source>
        <dbReference type="SAM" id="Phobius"/>
    </source>
</evidence>
<evidence type="ECO:0000256" key="5">
    <source>
        <dbReference type="SAM" id="MobiDB-lite"/>
    </source>
</evidence>
<dbReference type="PANTHER" id="PTHR19211">
    <property type="entry name" value="ATP-BINDING TRANSPORT PROTEIN-RELATED"/>
    <property type="match status" value="1"/>
</dbReference>
<feature type="region of interest" description="Disordered" evidence="5">
    <location>
        <begin position="66"/>
        <end position="101"/>
    </location>
</feature>
<keyword evidence="6" id="KW-1133">Transmembrane helix</keyword>
<reference evidence="8" key="2">
    <citation type="submission" date="2015-06" db="UniProtKB">
        <authorList>
            <consortium name="EnsemblProtists"/>
        </authorList>
    </citation>
    <scope>IDENTIFICATION</scope>
    <source>
        <strain evidence="8">Emoy2</strain>
    </source>
</reference>
<dbReference type="Gene3D" id="3.40.50.300">
    <property type="entry name" value="P-loop containing nucleotide triphosphate hydrolases"/>
    <property type="match status" value="2"/>
</dbReference>
<keyword evidence="3" id="KW-0067">ATP-binding</keyword>
<dbReference type="InterPro" id="IPR032781">
    <property type="entry name" value="ABC_tran_Xtn"/>
</dbReference>
<evidence type="ECO:0000256" key="3">
    <source>
        <dbReference type="ARBA" id="ARBA00022840"/>
    </source>
</evidence>
<dbReference type="InParanoid" id="M4BM80"/>
<evidence type="ECO:0000256" key="4">
    <source>
        <dbReference type="SAM" id="Coils"/>
    </source>
</evidence>
<evidence type="ECO:0000313" key="8">
    <source>
        <dbReference type="EnsemblProtists" id="HpaP807515"/>
    </source>
</evidence>
<keyword evidence="6" id="KW-0472">Membrane</keyword>
<dbReference type="PROSITE" id="PS00211">
    <property type="entry name" value="ABC_TRANSPORTER_1"/>
    <property type="match status" value="1"/>
</dbReference>
<keyword evidence="1" id="KW-0677">Repeat</keyword>
<evidence type="ECO:0000256" key="1">
    <source>
        <dbReference type="ARBA" id="ARBA00022737"/>
    </source>
</evidence>
<dbReference type="EnsemblProtists" id="HpaT807515">
    <property type="protein sequence ID" value="HpaP807515"/>
    <property type="gene ID" value="HpaG807515"/>
</dbReference>
<dbReference type="SMART" id="SM00382">
    <property type="entry name" value="AAA"/>
    <property type="match status" value="2"/>
</dbReference>
<dbReference type="Pfam" id="PF12848">
    <property type="entry name" value="ABC_tran_Xtn"/>
    <property type="match status" value="1"/>
</dbReference>
<protein>
    <recommendedName>
        <fullName evidence="7">ABC transporter domain-containing protein</fullName>
    </recommendedName>
</protein>
<dbReference type="OMA" id="QYEGTML"/>
<dbReference type="STRING" id="559515.M4BM80"/>
<dbReference type="GO" id="GO:0005524">
    <property type="term" value="F:ATP binding"/>
    <property type="evidence" value="ECO:0007669"/>
    <property type="project" value="UniProtKB-KW"/>
</dbReference>
<dbReference type="GO" id="GO:0016887">
    <property type="term" value="F:ATP hydrolysis activity"/>
    <property type="evidence" value="ECO:0007669"/>
    <property type="project" value="InterPro"/>
</dbReference>
<feature type="compositionally biased region" description="Basic and acidic residues" evidence="5">
    <location>
        <begin position="80"/>
        <end position="101"/>
    </location>
</feature>
<dbReference type="CDD" id="cd03221">
    <property type="entry name" value="ABCF_EF-3"/>
    <property type="match status" value="2"/>
</dbReference>
<feature type="transmembrane region" description="Helical" evidence="6">
    <location>
        <begin position="20"/>
        <end position="39"/>
    </location>
</feature>
<name>M4BM80_HYAAE</name>
<accession>M4BM80</accession>
<reference evidence="9" key="1">
    <citation type="journal article" date="2010" name="Science">
        <title>Signatures of adaptation to obligate biotrophy in the Hyaloperonospora arabidopsidis genome.</title>
        <authorList>
            <person name="Baxter L."/>
            <person name="Tripathy S."/>
            <person name="Ishaque N."/>
            <person name="Boot N."/>
            <person name="Cabral A."/>
            <person name="Kemen E."/>
            <person name="Thines M."/>
            <person name="Ah-Fong A."/>
            <person name="Anderson R."/>
            <person name="Badejoko W."/>
            <person name="Bittner-Eddy P."/>
            <person name="Boore J.L."/>
            <person name="Chibucos M.C."/>
            <person name="Coates M."/>
            <person name="Dehal P."/>
            <person name="Delehaunty K."/>
            <person name="Dong S."/>
            <person name="Downton P."/>
            <person name="Dumas B."/>
            <person name="Fabro G."/>
            <person name="Fronick C."/>
            <person name="Fuerstenberg S.I."/>
            <person name="Fulton L."/>
            <person name="Gaulin E."/>
            <person name="Govers F."/>
            <person name="Hughes L."/>
            <person name="Humphray S."/>
            <person name="Jiang R.H."/>
            <person name="Judelson H."/>
            <person name="Kamoun S."/>
            <person name="Kyung K."/>
            <person name="Meijer H."/>
            <person name="Minx P."/>
            <person name="Morris P."/>
            <person name="Nelson J."/>
            <person name="Phuntumart V."/>
            <person name="Qutob D."/>
            <person name="Rehmany A."/>
            <person name="Rougon-Cardoso A."/>
            <person name="Ryden P."/>
            <person name="Torto-Alalibo T."/>
            <person name="Studholme D."/>
            <person name="Wang Y."/>
            <person name="Win J."/>
            <person name="Wood J."/>
            <person name="Clifton S.W."/>
            <person name="Rogers J."/>
            <person name="Van den Ackerveken G."/>
            <person name="Jones J.D."/>
            <person name="McDowell J.M."/>
            <person name="Beynon J."/>
            <person name="Tyler B.M."/>
        </authorList>
    </citation>
    <scope>NUCLEOTIDE SEQUENCE [LARGE SCALE GENOMIC DNA]</scope>
    <source>
        <strain evidence="9">Emoy2</strain>
    </source>
</reference>
<dbReference type="VEuPathDB" id="FungiDB:HpaG807515"/>
<keyword evidence="6" id="KW-0812">Transmembrane</keyword>